<dbReference type="EMBL" id="NIRI02000042">
    <property type="protein sequence ID" value="KAG5452521.1"/>
    <property type="molecule type" value="Genomic_DNA"/>
</dbReference>
<accession>A0A8T1MUT5</accession>
<name>A0A8T1MUT5_CLOSI</name>
<sequence length="64" mass="7229">MPEELQRLADELFTTVAHAGLGINQKEPFVLRQVESQARVGASRLERILLVTGKFYITPKIFVC</sequence>
<reference evidence="1 2" key="2">
    <citation type="journal article" date="2021" name="Genomics">
        <title>High-quality reference genome for Clonorchis sinensis.</title>
        <authorList>
            <person name="Young N.D."/>
            <person name="Stroehlein A.J."/>
            <person name="Kinkar L."/>
            <person name="Wang T."/>
            <person name="Sohn W.M."/>
            <person name="Chang B.C.H."/>
            <person name="Kaur P."/>
            <person name="Weisz D."/>
            <person name="Dudchenko O."/>
            <person name="Aiden E.L."/>
            <person name="Korhonen P.K."/>
            <person name="Gasser R.B."/>
        </authorList>
    </citation>
    <scope>NUCLEOTIDE SEQUENCE [LARGE SCALE GENOMIC DNA]</scope>
    <source>
        <strain evidence="1">Cs-k2</strain>
    </source>
</reference>
<organism evidence="1 2">
    <name type="scientific">Clonorchis sinensis</name>
    <name type="common">Chinese liver fluke</name>
    <dbReference type="NCBI Taxonomy" id="79923"/>
    <lineage>
        <taxon>Eukaryota</taxon>
        <taxon>Metazoa</taxon>
        <taxon>Spiralia</taxon>
        <taxon>Lophotrochozoa</taxon>
        <taxon>Platyhelminthes</taxon>
        <taxon>Trematoda</taxon>
        <taxon>Digenea</taxon>
        <taxon>Opisthorchiida</taxon>
        <taxon>Opisthorchiata</taxon>
        <taxon>Opisthorchiidae</taxon>
        <taxon>Clonorchis</taxon>
    </lineage>
</organism>
<evidence type="ECO:0000313" key="1">
    <source>
        <dbReference type="EMBL" id="KAG5452521.1"/>
    </source>
</evidence>
<protein>
    <submittedName>
        <fullName evidence="1">Uncharacterized protein</fullName>
    </submittedName>
</protein>
<reference evidence="1 2" key="1">
    <citation type="journal article" date="2018" name="Biotechnol. Adv.">
        <title>Improved genomic resources and new bioinformatic workflow for the carcinogenic parasite Clonorchis sinensis: Biotechnological implications.</title>
        <authorList>
            <person name="Wang D."/>
            <person name="Korhonen P.K."/>
            <person name="Gasser R.B."/>
            <person name="Young N.D."/>
        </authorList>
    </citation>
    <scope>NUCLEOTIDE SEQUENCE [LARGE SCALE GENOMIC DNA]</scope>
    <source>
        <strain evidence="1">Cs-k2</strain>
    </source>
</reference>
<dbReference type="Proteomes" id="UP000286415">
    <property type="component" value="Unassembled WGS sequence"/>
</dbReference>
<gene>
    <name evidence="1" type="ORF">CSKR_201715</name>
</gene>
<proteinExistence type="predicted"/>
<dbReference type="AlphaFoldDB" id="A0A8T1MUT5"/>
<evidence type="ECO:0000313" key="2">
    <source>
        <dbReference type="Proteomes" id="UP000286415"/>
    </source>
</evidence>
<keyword evidence="2" id="KW-1185">Reference proteome</keyword>
<comment type="caution">
    <text evidence="1">The sequence shown here is derived from an EMBL/GenBank/DDBJ whole genome shotgun (WGS) entry which is preliminary data.</text>
</comment>